<evidence type="ECO:0000256" key="4">
    <source>
        <dbReference type="ARBA" id="ARBA00022692"/>
    </source>
</evidence>
<gene>
    <name evidence="10" type="ORF">CVLEPA_LOCUS11777</name>
</gene>
<feature type="transmembrane region" description="Helical" evidence="9">
    <location>
        <begin position="21"/>
        <end position="41"/>
    </location>
</feature>
<keyword evidence="6 9" id="KW-0333">Golgi apparatus</keyword>
<organism evidence="10 11">
    <name type="scientific">Clavelina lepadiformis</name>
    <name type="common">Light-bulb sea squirt</name>
    <name type="synonym">Ascidia lepadiformis</name>
    <dbReference type="NCBI Taxonomy" id="159417"/>
    <lineage>
        <taxon>Eukaryota</taxon>
        <taxon>Metazoa</taxon>
        <taxon>Chordata</taxon>
        <taxon>Tunicata</taxon>
        <taxon>Ascidiacea</taxon>
        <taxon>Aplousobranchia</taxon>
        <taxon>Clavelinidae</taxon>
        <taxon>Clavelina</taxon>
    </lineage>
</organism>
<dbReference type="Pfam" id="PF03567">
    <property type="entry name" value="Sulfotransfer_2"/>
    <property type="match status" value="1"/>
</dbReference>
<comment type="caution">
    <text evidence="10">The sequence shown here is derived from an EMBL/GenBank/DDBJ whole genome shotgun (WGS) entry which is preliminary data.</text>
</comment>
<dbReference type="PANTHER" id="PTHR12137:SF54">
    <property type="entry name" value="CARBOHYDRATE SULFOTRANSFERASE"/>
    <property type="match status" value="1"/>
</dbReference>
<sequence length="354" mass="41093">MEWNSEVLVRRIVLSRRYSRIFIQAIILLVLGYFAFCFLGSSRLKHVAAKDEFSIKTTMNQALKVAQADSAGELAKAEPNIEEILFLERIARRMKDRKRMMRKQCKALGLNMGEADMMRVLIAEDYKLAYCYVPKAGCSNMKKLILELNGINTNKLRNKDIHSLSKVNETKQIGMPDFVAEDNYIKLMLVRHPYERLISSYNNKILQRDRKFDMFSRQIKLLYRDPTLNDTQSPPTFSEFAEFVTNGRNSGSHNGGDPHWSKYNSLCYPCLIEYDVIAHLETIQEDTRYLLKLIKAPTKVLFQSGYSKIGLSKTEYGNFKNIYFKQLNSSQKQNLYKAYESDFKLFGYSETNNT</sequence>
<evidence type="ECO:0000256" key="6">
    <source>
        <dbReference type="ARBA" id="ARBA00023034"/>
    </source>
</evidence>
<dbReference type="Proteomes" id="UP001642483">
    <property type="component" value="Unassembled WGS sequence"/>
</dbReference>
<dbReference type="PANTHER" id="PTHR12137">
    <property type="entry name" value="CARBOHYDRATE SULFOTRANSFERASE"/>
    <property type="match status" value="1"/>
</dbReference>
<protein>
    <recommendedName>
        <fullName evidence="9">Carbohydrate sulfotransferase</fullName>
        <ecNumber evidence="9">2.8.2.-</ecNumber>
    </recommendedName>
</protein>
<reference evidence="10 11" key="1">
    <citation type="submission" date="2024-02" db="EMBL/GenBank/DDBJ databases">
        <authorList>
            <person name="Daric V."/>
            <person name="Darras S."/>
        </authorList>
    </citation>
    <scope>NUCLEOTIDE SEQUENCE [LARGE SCALE GENOMIC DNA]</scope>
</reference>
<evidence type="ECO:0000313" key="10">
    <source>
        <dbReference type="EMBL" id="CAK8681550.1"/>
    </source>
</evidence>
<keyword evidence="11" id="KW-1185">Reference proteome</keyword>
<dbReference type="InterPro" id="IPR018011">
    <property type="entry name" value="Carb_sulfotrans_8-10"/>
</dbReference>
<dbReference type="EC" id="2.8.2.-" evidence="9"/>
<evidence type="ECO:0000256" key="2">
    <source>
        <dbReference type="ARBA" id="ARBA00006339"/>
    </source>
</evidence>
<dbReference type="EMBL" id="CAWYQH010000079">
    <property type="protein sequence ID" value="CAK8681550.1"/>
    <property type="molecule type" value="Genomic_DNA"/>
</dbReference>
<comment type="similarity">
    <text evidence="2 9">Belongs to the sulfotransferase 2 family.</text>
</comment>
<name>A0ABP0FPH9_CLALP</name>
<comment type="subcellular location">
    <subcellularLocation>
        <location evidence="1 9">Golgi apparatus membrane</location>
        <topology evidence="1 9">Single-pass type II membrane protein</topology>
    </subcellularLocation>
</comment>
<keyword evidence="9" id="KW-0119">Carbohydrate metabolism</keyword>
<evidence type="ECO:0000256" key="7">
    <source>
        <dbReference type="ARBA" id="ARBA00023136"/>
    </source>
</evidence>
<evidence type="ECO:0000256" key="8">
    <source>
        <dbReference type="ARBA" id="ARBA00023180"/>
    </source>
</evidence>
<accession>A0ABP0FPH9</accession>
<evidence type="ECO:0000313" key="11">
    <source>
        <dbReference type="Proteomes" id="UP001642483"/>
    </source>
</evidence>
<evidence type="ECO:0000256" key="3">
    <source>
        <dbReference type="ARBA" id="ARBA00022679"/>
    </source>
</evidence>
<keyword evidence="7 9" id="KW-0472">Membrane</keyword>
<keyword evidence="3 9" id="KW-0808">Transferase</keyword>
<keyword evidence="4 9" id="KW-0812">Transmembrane</keyword>
<keyword evidence="5 9" id="KW-1133">Transmembrane helix</keyword>
<keyword evidence="9" id="KW-0735">Signal-anchor</keyword>
<evidence type="ECO:0000256" key="1">
    <source>
        <dbReference type="ARBA" id="ARBA00004323"/>
    </source>
</evidence>
<dbReference type="InterPro" id="IPR005331">
    <property type="entry name" value="Sulfotransferase"/>
</dbReference>
<evidence type="ECO:0000256" key="5">
    <source>
        <dbReference type="ARBA" id="ARBA00022989"/>
    </source>
</evidence>
<proteinExistence type="inferred from homology"/>
<evidence type="ECO:0000256" key="9">
    <source>
        <dbReference type="RuleBase" id="RU364020"/>
    </source>
</evidence>
<keyword evidence="8 9" id="KW-0325">Glycoprotein</keyword>